<evidence type="ECO:0000256" key="5">
    <source>
        <dbReference type="ARBA" id="ARBA00023002"/>
    </source>
</evidence>
<evidence type="ECO:0000256" key="4">
    <source>
        <dbReference type="ARBA" id="ARBA00022723"/>
    </source>
</evidence>
<dbReference type="AlphaFoldDB" id="A0A3R8QCP6"/>
<dbReference type="CDD" id="cd00207">
    <property type="entry name" value="fer2"/>
    <property type="match status" value="1"/>
</dbReference>
<dbReference type="PANTHER" id="PTHR47354">
    <property type="entry name" value="NADH OXIDOREDUCTASE HCR"/>
    <property type="match status" value="1"/>
</dbReference>
<dbReference type="RefSeq" id="WP_125089372.1">
    <property type="nucleotide sequence ID" value="NZ_RSAA01000007.1"/>
</dbReference>
<dbReference type="GO" id="GO:0046872">
    <property type="term" value="F:metal ion binding"/>
    <property type="evidence" value="ECO:0007669"/>
    <property type="project" value="UniProtKB-KW"/>
</dbReference>
<dbReference type="Gene3D" id="3.10.20.30">
    <property type="match status" value="1"/>
</dbReference>
<dbReference type="InterPro" id="IPR017927">
    <property type="entry name" value="FAD-bd_FR_type"/>
</dbReference>
<dbReference type="PRINTS" id="PR00406">
    <property type="entry name" value="CYTB5RDTASE"/>
</dbReference>
<keyword evidence="6" id="KW-0408">Iron</keyword>
<dbReference type="InterPro" id="IPR012675">
    <property type="entry name" value="Beta-grasp_dom_sf"/>
</dbReference>
<evidence type="ECO:0000259" key="8">
    <source>
        <dbReference type="PROSITE" id="PS51085"/>
    </source>
</evidence>
<dbReference type="Pfam" id="PF00111">
    <property type="entry name" value="Fer2"/>
    <property type="match status" value="1"/>
</dbReference>
<dbReference type="InterPro" id="IPR039261">
    <property type="entry name" value="FNR_nucleotide-bd"/>
</dbReference>
<dbReference type="SUPFAM" id="SSF63380">
    <property type="entry name" value="Riboflavin synthase domain-like"/>
    <property type="match status" value="1"/>
</dbReference>
<dbReference type="OrthoDB" id="3807506at2"/>
<evidence type="ECO:0000259" key="9">
    <source>
        <dbReference type="PROSITE" id="PS51384"/>
    </source>
</evidence>
<dbReference type="GO" id="GO:0051537">
    <property type="term" value="F:2 iron, 2 sulfur cluster binding"/>
    <property type="evidence" value="ECO:0007669"/>
    <property type="project" value="UniProtKB-KW"/>
</dbReference>
<dbReference type="Proteomes" id="UP000274515">
    <property type="component" value="Unassembled WGS sequence"/>
</dbReference>
<dbReference type="InterPro" id="IPR001041">
    <property type="entry name" value="2Fe-2S_ferredoxin-type"/>
</dbReference>
<keyword evidence="2" id="KW-0285">Flavoprotein</keyword>
<dbReference type="Gene3D" id="2.40.30.10">
    <property type="entry name" value="Translation factors"/>
    <property type="match status" value="1"/>
</dbReference>
<evidence type="ECO:0000256" key="2">
    <source>
        <dbReference type="ARBA" id="ARBA00022630"/>
    </source>
</evidence>
<reference evidence="10 11" key="1">
    <citation type="submission" date="2018-11" db="EMBL/GenBank/DDBJ databases">
        <title>Saccharopolyspora rhizosphaerae sp. nov., an actinomycete isolated from rhizosphere soil in Thailand.</title>
        <authorList>
            <person name="Intra B."/>
            <person name="Euanorasetr J."/>
            <person name="Take A."/>
            <person name="Inahashi Y."/>
            <person name="Mori M."/>
            <person name="Panbangred W."/>
            <person name="Matsumoto A."/>
        </authorList>
    </citation>
    <scope>NUCLEOTIDE SEQUENCE [LARGE SCALE GENOMIC DNA]</scope>
    <source>
        <strain evidence="10 11">H219</strain>
    </source>
</reference>
<dbReference type="Gene3D" id="3.40.50.80">
    <property type="entry name" value="Nucleotide-binding domain of ferredoxin-NADP reductase (FNR) module"/>
    <property type="match status" value="2"/>
</dbReference>
<gene>
    <name evidence="10" type="ORF">EIL87_07055</name>
</gene>
<feature type="domain" description="FAD-binding FR-type" evidence="9">
    <location>
        <begin position="1"/>
        <end position="98"/>
    </location>
</feature>
<evidence type="ECO:0000256" key="7">
    <source>
        <dbReference type="ARBA" id="ARBA00023014"/>
    </source>
</evidence>
<dbReference type="SUPFAM" id="SSF54292">
    <property type="entry name" value="2Fe-2S ferredoxin-like"/>
    <property type="match status" value="1"/>
</dbReference>
<dbReference type="SUPFAM" id="SSF52343">
    <property type="entry name" value="Ferredoxin reductase-like, C-terminal NADP-linked domain"/>
    <property type="match status" value="1"/>
</dbReference>
<keyword evidence="11" id="KW-1185">Reference proteome</keyword>
<dbReference type="InterPro" id="IPR017938">
    <property type="entry name" value="Riboflavin_synthase-like_b-brl"/>
</dbReference>
<keyword evidence="7" id="KW-0411">Iron-sulfur</keyword>
<dbReference type="InterPro" id="IPR050415">
    <property type="entry name" value="MRET"/>
</dbReference>
<dbReference type="InterPro" id="IPR036010">
    <property type="entry name" value="2Fe-2S_ferredoxin-like_sf"/>
</dbReference>
<sequence length="295" mass="32207">MTRLTVAATRLIAADVRQLRLVGELRSYTPGSHLDVRCGTDERGRPRWNSYSLTGDGFQPEHYEISVRLGFGGSRWVHELRPGDVVDTAGPRSGFAPVHTARHHLLVAAGIGITPILSHVRAAAAWQRSAEVHHVSRNGAHAEDLPGARITGSRAEFWRGLDLTDQPLGTHLYVCGPKPFMEEVTARAREVGWPRARVHTEHFGTAPTSGEPFTARLLRTGRTVEVASGETLLDALETAGAEVPSRCRKGVCGECVTPVLAGEPQHHDLYLPDDQRPTRITPCVSRARGVVELDL</sequence>
<feature type="domain" description="2Fe-2S ferredoxin-type" evidence="8">
    <location>
        <begin position="213"/>
        <end position="295"/>
    </location>
</feature>
<dbReference type="CDD" id="cd06185">
    <property type="entry name" value="PDR_like"/>
    <property type="match status" value="1"/>
</dbReference>
<name>A0A3R8QCP6_9PSEU</name>
<evidence type="ECO:0000256" key="6">
    <source>
        <dbReference type="ARBA" id="ARBA00023004"/>
    </source>
</evidence>
<dbReference type="GO" id="GO:0016491">
    <property type="term" value="F:oxidoreductase activity"/>
    <property type="evidence" value="ECO:0007669"/>
    <property type="project" value="UniProtKB-KW"/>
</dbReference>
<keyword evidence="4" id="KW-0479">Metal-binding</keyword>
<dbReference type="InterPro" id="IPR054582">
    <property type="entry name" value="DmmA-like_N"/>
</dbReference>
<dbReference type="PANTHER" id="PTHR47354:SF1">
    <property type="entry name" value="CARNITINE MONOOXYGENASE REDUCTASE SUBUNIT"/>
    <property type="match status" value="1"/>
</dbReference>
<evidence type="ECO:0000256" key="1">
    <source>
        <dbReference type="ARBA" id="ARBA00001974"/>
    </source>
</evidence>
<keyword evidence="5" id="KW-0560">Oxidoreductase</keyword>
<proteinExistence type="predicted"/>
<dbReference type="EMBL" id="RSAA01000007">
    <property type="protein sequence ID" value="RRO18019.1"/>
    <property type="molecule type" value="Genomic_DNA"/>
</dbReference>
<dbReference type="Pfam" id="PF22290">
    <property type="entry name" value="DmmA-like_N"/>
    <property type="match status" value="1"/>
</dbReference>
<comment type="cofactor">
    <cofactor evidence="1">
        <name>FAD</name>
        <dbReference type="ChEBI" id="CHEBI:57692"/>
    </cofactor>
</comment>
<accession>A0A3R8QCP6</accession>
<evidence type="ECO:0000313" key="10">
    <source>
        <dbReference type="EMBL" id="RRO18019.1"/>
    </source>
</evidence>
<comment type="caution">
    <text evidence="10">The sequence shown here is derived from an EMBL/GenBank/DDBJ whole genome shotgun (WGS) entry which is preliminary data.</text>
</comment>
<dbReference type="PROSITE" id="PS51384">
    <property type="entry name" value="FAD_FR"/>
    <property type="match status" value="1"/>
</dbReference>
<organism evidence="10 11">
    <name type="scientific">Saccharopolyspora rhizosphaerae</name>
    <dbReference type="NCBI Taxonomy" id="2492662"/>
    <lineage>
        <taxon>Bacteria</taxon>
        <taxon>Bacillati</taxon>
        <taxon>Actinomycetota</taxon>
        <taxon>Actinomycetes</taxon>
        <taxon>Pseudonocardiales</taxon>
        <taxon>Pseudonocardiaceae</taxon>
        <taxon>Saccharopolyspora</taxon>
    </lineage>
</organism>
<protein>
    <submittedName>
        <fullName evidence="10">Oxidoreductase</fullName>
    </submittedName>
</protein>
<keyword evidence="3" id="KW-0001">2Fe-2S</keyword>
<evidence type="ECO:0000256" key="3">
    <source>
        <dbReference type="ARBA" id="ARBA00022714"/>
    </source>
</evidence>
<evidence type="ECO:0000313" key="11">
    <source>
        <dbReference type="Proteomes" id="UP000274515"/>
    </source>
</evidence>
<dbReference type="PROSITE" id="PS51085">
    <property type="entry name" value="2FE2S_FER_2"/>
    <property type="match status" value="1"/>
</dbReference>